<dbReference type="GO" id="GO:0008477">
    <property type="term" value="F:purine nucleosidase activity"/>
    <property type="evidence" value="ECO:0007669"/>
    <property type="project" value="TreeGrafter"/>
</dbReference>
<comment type="caution">
    <text evidence="4">The sequence shown here is derived from an EMBL/GenBank/DDBJ whole genome shotgun (WGS) entry which is preliminary data.</text>
</comment>
<dbReference type="InterPro" id="IPR001910">
    <property type="entry name" value="Inosine/uridine_hydrolase_dom"/>
</dbReference>
<evidence type="ECO:0000313" key="5">
    <source>
        <dbReference type="Proteomes" id="UP000252517"/>
    </source>
</evidence>
<evidence type="ECO:0000256" key="2">
    <source>
        <dbReference type="ARBA" id="ARBA00023295"/>
    </source>
</evidence>
<keyword evidence="2" id="KW-0326">Glycosidase</keyword>
<dbReference type="GO" id="GO:0006152">
    <property type="term" value="P:purine nucleoside catabolic process"/>
    <property type="evidence" value="ECO:0007669"/>
    <property type="project" value="TreeGrafter"/>
</dbReference>
<evidence type="ECO:0000313" key="4">
    <source>
        <dbReference type="EMBL" id="RCK41498.1"/>
    </source>
</evidence>
<keyword evidence="1 4" id="KW-0378">Hydrolase</keyword>
<organism evidence="4 5">
    <name type="scientific">Thalassospira profundimaris</name>
    <dbReference type="NCBI Taxonomy" id="502049"/>
    <lineage>
        <taxon>Bacteria</taxon>
        <taxon>Pseudomonadati</taxon>
        <taxon>Pseudomonadota</taxon>
        <taxon>Alphaproteobacteria</taxon>
        <taxon>Rhodospirillales</taxon>
        <taxon>Thalassospiraceae</taxon>
        <taxon>Thalassospira</taxon>
    </lineage>
</organism>
<evidence type="ECO:0000256" key="1">
    <source>
        <dbReference type="ARBA" id="ARBA00022801"/>
    </source>
</evidence>
<dbReference type="GO" id="GO:0005829">
    <property type="term" value="C:cytosol"/>
    <property type="evidence" value="ECO:0007669"/>
    <property type="project" value="TreeGrafter"/>
</dbReference>
<gene>
    <name evidence="4" type="ORF">TH25_23530</name>
</gene>
<evidence type="ECO:0000259" key="3">
    <source>
        <dbReference type="Pfam" id="PF01156"/>
    </source>
</evidence>
<dbReference type="InterPro" id="IPR023186">
    <property type="entry name" value="IUNH"/>
</dbReference>
<sequence>MGIWIDTDMGFDDIAAVLCVIHGGKIIDGMSLVAGNSPLPQVASNAAAAASLFGWQFPIHQGRDRATLGTLETAERIMGPTGMLSAGKTLPDATLKPAKPAFDALCAWLQSPAPAGEERHILALGPLGNIAALLLARPELAAKMDQITWMGGAFSLGNHTASAEYNAFADPEALAIVLAHNVPFRMVDLDLCRQVLAAPEDVPAIRHAGGKNAALLADLTEGYINIAVTRGRTAMALFDPCAAIALTRDDVIEFAPAHITVDLNSGPSRGRTIIDPRPSSPKNGAYAVRVNATAARDMIFSALQAEAKK</sequence>
<name>A0A367WJ96_9PROT</name>
<dbReference type="PANTHER" id="PTHR12304:SF4">
    <property type="entry name" value="URIDINE NUCLEOSIDASE"/>
    <property type="match status" value="1"/>
</dbReference>
<dbReference type="Gene3D" id="3.90.245.10">
    <property type="entry name" value="Ribonucleoside hydrolase-like"/>
    <property type="match status" value="1"/>
</dbReference>
<dbReference type="InterPro" id="IPR036452">
    <property type="entry name" value="Ribo_hydro-like"/>
</dbReference>
<dbReference type="RefSeq" id="WP_114090528.1">
    <property type="nucleotide sequence ID" value="NZ_JPWH01000033.1"/>
</dbReference>
<dbReference type="Pfam" id="PF01156">
    <property type="entry name" value="IU_nuc_hydro"/>
    <property type="match status" value="1"/>
</dbReference>
<dbReference type="Proteomes" id="UP000252517">
    <property type="component" value="Unassembled WGS sequence"/>
</dbReference>
<proteinExistence type="predicted"/>
<dbReference type="OrthoDB" id="9797882at2"/>
<dbReference type="AlphaFoldDB" id="A0A367WJ96"/>
<dbReference type="SUPFAM" id="SSF53590">
    <property type="entry name" value="Nucleoside hydrolase"/>
    <property type="match status" value="1"/>
</dbReference>
<protein>
    <submittedName>
        <fullName evidence="4">Nucleoside hydrolase</fullName>
    </submittedName>
</protein>
<accession>A0A367WJ96</accession>
<feature type="domain" description="Inosine/uridine-preferring nucleoside hydrolase" evidence="3">
    <location>
        <begin position="3"/>
        <end position="293"/>
    </location>
</feature>
<reference evidence="4 5" key="1">
    <citation type="submission" date="2014-07" db="EMBL/GenBank/DDBJ databases">
        <title>Draft genome sequence of Thalassospira profundimaris S25-3-2.</title>
        <authorList>
            <person name="Lai Q."/>
            <person name="Shao Z."/>
        </authorList>
    </citation>
    <scope>NUCLEOTIDE SEQUENCE [LARGE SCALE GENOMIC DNA]</scope>
    <source>
        <strain evidence="4 5">S25-3-2</strain>
    </source>
</reference>
<dbReference type="EMBL" id="JPWH01000033">
    <property type="protein sequence ID" value="RCK41498.1"/>
    <property type="molecule type" value="Genomic_DNA"/>
</dbReference>
<dbReference type="PANTHER" id="PTHR12304">
    <property type="entry name" value="INOSINE-URIDINE PREFERRING NUCLEOSIDE HYDROLASE"/>
    <property type="match status" value="1"/>
</dbReference>